<dbReference type="Pfam" id="PF08772">
    <property type="entry name" value="Zn_ribbon_NOB1"/>
    <property type="match status" value="1"/>
</dbReference>
<feature type="compositionally biased region" description="Basic and acidic residues" evidence="8">
    <location>
        <begin position="179"/>
        <end position="192"/>
    </location>
</feature>
<dbReference type="PANTHER" id="PTHR12814:SF2">
    <property type="entry name" value="RNA-BINDING PROTEIN NOB1"/>
    <property type="match status" value="1"/>
</dbReference>
<evidence type="ECO:0000256" key="7">
    <source>
        <dbReference type="PIRNR" id="PIRNR037125"/>
    </source>
</evidence>
<keyword evidence="5 7" id="KW-0862">Zinc</keyword>
<keyword evidence="3 7" id="KW-0479">Metal-binding</keyword>
<evidence type="ECO:0000256" key="5">
    <source>
        <dbReference type="ARBA" id="ARBA00022833"/>
    </source>
</evidence>
<dbReference type="PIRSF" id="PIRSF037125">
    <property type="entry name" value="D-site_20S_pre-rRNA_nuclease"/>
    <property type="match status" value="1"/>
</dbReference>
<name>A0ABR4MM05_9PEZI</name>
<comment type="caution">
    <text evidence="11">The sequence shown here is derived from an EMBL/GenBank/DDBJ whole genome shotgun (WGS) entry which is preliminary data.</text>
</comment>
<evidence type="ECO:0000313" key="12">
    <source>
        <dbReference type="Proteomes" id="UP001610728"/>
    </source>
</evidence>
<gene>
    <name evidence="11" type="ORF">HOO65_030835</name>
</gene>
<dbReference type="Gene3D" id="6.20.210.10">
    <property type="entry name" value="Nin one binding (NOB1), Zn-ribbon-like"/>
    <property type="match status" value="1"/>
</dbReference>
<evidence type="ECO:0000259" key="9">
    <source>
        <dbReference type="Pfam" id="PF08772"/>
    </source>
</evidence>
<dbReference type="GeneID" id="98117652"/>
<evidence type="ECO:0000259" key="10">
    <source>
        <dbReference type="Pfam" id="PF17146"/>
    </source>
</evidence>
<dbReference type="InterPro" id="IPR014881">
    <property type="entry name" value="NOB1_Zn-bd"/>
</dbReference>
<dbReference type="PANTHER" id="PTHR12814">
    <property type="entry name" value="RNA-BINDING PROTEIN NOB1"/>
    <property type="match status" value="1"/>
</dbReference>
<feature type="domain" description="Ribonuclease PIN" evidence="10">
    <location>
        <begin position="27"/>
        <end position="117"/>
    </location>
</feature>
<evidence type="ECO:0000256" key="6">
    <source>
        <dbReference type="ARBA" id="ARBA00023242"/>
    </source>
</evidence>
<dbReference type="Proteomes" id="UP001610728">
    <property type="component" value="Unassembled WGS sequence"/>
</dbReference>
<reference evidence="11 12" key="1">
    <citation type="submission" date="2020-05" db="EMBL/GenBank/DDBJ databases">
        <title>Ceratocystis lukuohia genome.</title>
        <authorList>
            <person name="Harrington T.C."/>
            <person name="Kim K."/>
            <person name="Mayers C.G."/>
        </authorList>
    </citation>
    <scope>NUCLEOTIDE SEQUENCE [LARGE SCALE GENOMIC DNA]</scope>
    <source>
        <strain evidence="11 12">C4212</strain>
    </source>
</reference>
<comment type="function">
    <text evidence="7">Required for the synthesis of 40S ribosome subunits. Has a role in processing 20S pre-rRNA into the mature 18S rRNA, where it is required for cleavage at the 3' end of the mature 18S rRNA (D-site). Accompanies the 20S pre-rRNA from the nucleus to the cytoplasm.</text>
</comment>
<keyword evidence="12" id="KW-1185">Reference proteome</keyword>
<feature type="compositionally biased region" description="Basic and acidic residues" evidence="8">
    <location>
        <begin position="163"/>
        <end position="172"/>
    </location>
</feature>
<feature type="domain" description="Nin one binding (NOB1) Zn-ribbon-like" evidence="9">
    <location>
        <begin position="297"/>
        <end position="368"/>
    </location>
</feature>
<sequence>MATHIATPTSAATPTPAATTPKTIHSLIIDTGPLIKNDPPISSLMARATQLFIIPSVLDEVRDAHTRTRLQNLLPFLTLRNPKPASVEFIKGFARKTGDLEVLSRPDLHLLALAYEIDCERHGNSDRLRQDPSQTSTNAQNNAPGAETKAETPVVEEGEGDKEEIGEARASSEPEIPVADDKAEVSEEKEQDQATEEAVSTALENLSLEHSNTTKVLAETAADSATKEEEEESEASDNEGGWITPSNLKKRIDEEKGSLPSDDVTFMEAALLTTDFAMQNVALRIGLHIMSSSMHRITTVKTFILRCHGCFATTKDMAKQFCPRCGQPTLIRTSCTTDANGNFKLFLKRNFQWNNRGNVYSIPKPIHGSSNGKMPKNVSVGGQKGWGRNLILAEDQKEFVKASNDRRRLRQRDLMDDDYLPGILTGERKGSSDRIRVGAGRNINSKKRR</sequence>
<dbReference type="InterPro" id="IPR036283">
    <property type="entry name" value="NOB1_Zf-like_sf"/>
</dbReference>
<feature type="region of interest" description="Disordered" evidence="8">
    <location>
        <begin position="124"/>
        <end position="200"/>
    </location>
</feature>
<evidence type="ECO:0000256" key="2">
    <source>
        <dbReference type="ARBA" id="ARBA00022722"/>
    </source>
</evidence>
<feature type="compositionally biased region" description="Acidic residues" evidence="8">
    <location>
        <begin position="228"/>
        <end position="237"/>
    </location>
</feature>
<dbReference type="InterPro" id="IPR039907">
    <property type="entry name" value="NOB1"/>
</dbReference>
<dbReference type="InterPro" id="IPR033411">
    <property type="entry name" value="Ribonuclease_PIN"/>
</dbReference>
<dbReference type="RefSeq" id="XP_070860514.1">
    <property type="nucleotide sequence ID" value="XM_071000497.1"/>
</dbReference>
<organism evidence="11 12">
    <name type="scientific">Ceratocystis lukuohia</name>
    <dbReference type="NCBI Taxonomy" id="2019550"/>
    <lineage>
        <taxon>Eukaryota</taxon>
        <taxon>Fungi</taxon>
        <taxon>Dikarya</taxon>
        <taxon>Ascomycota</taxon>
        <taxon>Pezizomycotina</taxon>
        <taxon>Sordariomycetes</taxon>
        <taxon>Hypocreomycetidae</taxon>
        <taxon>Microascales</taxon>
        <taxon>Ceratocystidaceae</taxon>
        <taxon>Ceratocystis</taxon>
    </lineage>
</organism>
<dbReference type="SUPFAM" id="SSF144206">
    <property type="entry name" value="NOB1 zinc finger-like"/>
    <property type="match status" value="1"/>
</dbReference>
<feature type="compositionally biased region" description="Basic and acidic residues" evidence="8">
    <location>
        <begin position="426"/>
        <end position="436"/>
    </location>
</feature>
<comment type="similarity">
    <text evidence="1 7">Belongs to the NOB1 family.</text>
</comment>
<feature type="region of interest" description="Disordered" evidence="8">
    <location>
        <begin position="220"/>
        <end position="249"/>
    </location>
</feature>
<comment type="subcellular location">
    <subcellularLocation>
        <location evidence="7">Nucleus</location>
        <location evidence="7">Nucleolus</location>
    </subcellularLocation>
</comment>
<keyword evidence="6 7" id="KW-0539">Nucleus</keyword>
<evidence type="ECO:0000313" key="11">
    <source>
        <dbReference type="EMBL" id="KAL2889334.1"/>
    </source>
</evidence>
<dbReference type="Pfam" id="PF17146">
    <property type="entry name" value="PIN_6"/>
    <property type="match status" value="1"/>
</dbReference>
<dbReference type="EMBL" id="JABSNW010000003">
    <property type="protein sequence ID" value="KAL2889334.1"/>
    <property type="molecule type" value="Genomic_DNA"/>
</dbReference>
<evidence type="ECO:0000256" key="4">
    <source>
        <dbReference type="ARBA" id="ARBA00022801"/>
    </source>
</evidence>
<proteinExistence type="inferred from homology"/>
<evidence type="ECO:0000256" key="3">
    <source>
        <dbReference type="ARBA" id="ARBA00022723"/>
    </source>
</evidence>
<dbReference type="CDD" id="cd09876">
    <property type="entry name" value="PIN_Nob1-like"/>
    <property type="match status" value="1"/>
</dbReference>
<dbReference type="Gene3D" id="3.40.50.1010">
    <property type="entry name" value="5'-nuclease"/>
    <property type="match status" value="1"/>
</dbReference>
<protein>
    <recommendedName>
        <fullName evidence="7">20S-pre-rRNA D-site endonuclease NOB1</fullName>
    </recommendedName>
</protein>
<keyword evidence="2" id="KW-0540">Nuclease</keyword>
<feature type="region of interest" description="Disordered" evidence="8">
    <location>
        <begin position="420"/>
        <end position="449"/>
    </location>
</feature>
<evidence type="ECO:0000256" key="8">
    <source>
        <dbReference type="SAM" id="MobiDB-lite"/>
    </source>
</evidence>
<accession>A0ABR4MM05</accession>
<dbReference type="InterPro" id="IPR017117">
    <property type="entry name" value="Nob1_euk"/>
</dbReference>
<evidence type="ECO:0000256" key="1">
    <source>
        <dbReference type="ARBA" id="ARBA00005858"/>
    </source>
</evidence>
<feature type="compositionally biased region" description="Polar residues" evidence="8">
    <location>
        <begin position="131"/>
        <end position="143"/>
    </location>
</feature>
<keyword evidence="4" id="KW-0378">Hydrolase</keyword>